<sequence length="180" mass="20012">MSAVTGYDYPGYEQLGNIFNISAAVSIPADARIVATSGQIADNHDPLWGTHAEQFEKSMTNIERSLAAASPHITDPRQLWEGVFYVTPYHVGVLTREEQLQIAEIARKYFGKNKPGWAAICVNALFPPEALVEIQVQAAYRDGKQVDCTLQLCIPLSLLRLSDLCLVMICYILKVAQWND</sequence>
<dbReference type="InterPro" id="IPR035959">
    <property type="entry name" value="RutC-like_sf"/>
</dbReference>
<name>A0AAD6MUC7_9EURO</name>
<dbReference type="Pfam" id="PF01042">
    <property type="entry name" value="Ribonuc_L-PSP"/>
    <property type="match status" value="1"/>
</dbReference>
<dbReference type="EMBL" id="JAQJAN010000011">
    <property type="protein sequence ID" value="KAJ5719216.1"/>
    <property type="molecule type" value="Genomic_DNA"/>
</dbReference>
<organism evidence="1 2">
    <name type="scientific">Penicillium malachiteum</name>
    <dbReference type="NCBI Taxonomy" id="1324776"/>
    <lineage>
        <taxon>Eukaryota</taxon>
        <taxon>Fungi</taxon>
        <taxon>Dikarya</taxon>
        <taxon>Ascomycota</taxon>
        <taxon>Pezizomycotina</taxon>
        <taxon>Eurotiomycetes</taxon>
        <taxon>Eurotiomycetidae</taxon>
        <taxon>Eurotiales</taxon>
        <taxon>Aspergillaceae</taxon>
        <taxon>Penicillium</taxon>
    </lineage>
</organism>
<reference evidence="1" key="1">
    <citation type="journal article" date="2023" name="IMA Fungus">
        <title>Comparative genomic study of the Penicillium genus elucidates a diverse pangenome and 15 lateral gene transfer events.</title>
        <authorList>
            <person name="Petersen C."/>
            <person name="Sorensen T."/>
            <person name="Nielsen M.R."/>
            <person name="Sondergaard T.E."/>
            <person name="Sorensen J.L."/>
            <person name="Fitzpatrick D.A."/>
            <person name="Frisvad J.C."/>
            <person name="Nielsen K.L."/>
        </authorList>
    </citation>
    <scope>NUCLEOTIDE SEQUENCE</scope>
    <source>
        <strain evidence="1">IBT 17514</strain>
    </source>
</reference>
<evidence type="ECO:0000313" key="1">
    <source>
        <dbReference type="EMBL" id="KAJ5719216.1"/>
    </source>
</evidence>
<dbReference type="SUPFAM" id="SSF55298">
    <property type="entry name" value="YjgF-like"/>
    <property type="match status" value="1"/>
</dbReference>
<reference evidence="1" key="2">
    <citation type="submission" date="2023-01" db="EMBL/GenBank/DDBJ databases">
        <authorList>
            <person name="Petersen C."/>
        </authorList>
    </citation>
    <scope>NUCLEOTIDE SEQUENCE</scope>
    <source>
        <strain evidence="1">IBT 17514</strain>
    </source>
</reference>
<proteinExistence type="predicted"/>
<dbReference type="InterPro" id="IPR006175">
    <property type="entry name" value="YjgF/YER057c/UK114"/>
</dbReference>
<protein>
    <submittedName>
        <fullName evidence="1">Uncharacterized protein</fullName>
    </submittedName>
</protein>
<comment type="caution">
    <text evidence="1">The sequence shown here is derived from an EMBL/GenBank/DDBJ whole genome shotgun (WGS) entry which is preliminary data.</text>
</comment>
<gene>
    <name evidence="1" type="ORF">N7493_007671</name>
</gene>
<dbReference type="AlphaFoldDB" id="A0AAD6MUC7"/>
<keyword evidence="2" id="KW-1185">Reference proteome</keyword>
<dbReference type="Gene3D" id="3.30.1330.40">
    <property type="entry name" value="RutC-like"/>
    <property type="match status" value="1"/>
</dbReference>
<accession>A0AAD6MUC7</accession>
<dbReference type="Proteomes" id="UP001215712">
    <property type="component" value="Unassembled WGS sequence"/>
</dbReference>
<evidence type="ECO:0000313" key="2">
    <source>
        <dbReference type="Proteomes" id="UP001215712"/>
    </source>
</evidence>